<evidence type="ECO:0000313" key="1">
    <source>
        <dbReference type="EMBL" id="QOV90488.1"/>
    </source>
</evidence>
<name>A0A7M2WYB2_9BACT</name>
<accession>A0A7M2WYB2</accession>
<organism evidence="1 2">
    <name type="scientific">Humisphaera borealis</name>
    <dbReference type="NCBI Taxonomy" id="2807512"/>
    <lineage>
        <taxon>Bacteria</taxon>
        <taxon>Pseudomonadati</taxon>
        <taxon>Planctomycetota</taxon>
        <taxon>Phycisphaerae</taxon>
        <taxon>Tepidisphaerales</taxon>
        <taxon>Tepidisphaeraceae</taxon>
        <taxon>Humisphaera</taxon>
    </lineage>
</organism>
<reference evidence="1 2" key="1">
    <citation type="submission" date="2020-10" db="EMBL/GenBank/DDBJ databases">
        <title>Wide distribution of Phycisphaera-like planctomycetes from WD2101 soil group in peatlands and genome analysis of the first cultivated representative.</title>
        <authorList>
            <person name="Dedysh S.N."/>
            <person name="Beletsky A.V."/>
            <person name="Ivanova A."/>
            <person name="Kulichevskaya I.S."/>
            <person name="Suzina N.E."/>
            <person name="Philippov D.A."/>
            <person name="Rakitin A.L."/>
            <person name="Mardanov A.V."/>
            <person name="Ravin N.V."/>
        </authorList>
    </citation>
    <scope>NUCLEOTIDE SEQUENCE [LARGE SCALE GENOMIC DNA]</scope>
    <source>
        <strain evidence="1 2">M1803</strain>
    </source>
</reference>
<dbReference type="AlphaFoldDB" id="A0A7M2WYB2"/>
<evidence type="ECO:0000313" key="2">
    <source>
        <dbReference type="Proteomes" id="UP000593765"/>
    </source>
</evidence>
<dbReference type="EMBL" id="CP063458">
    <property type="protein sequence ID" value="QOV90488.1"/>
    <property type="molecule type" value="Genomic_DNA"/>
</dbReference>
<dbReference type="KEGG" id="hbs:IPV69_03730"/>
<sequence length="159" mass="17356">MKKFMAIGKNYAFKGVPGKGLVIASADAIYLLGYATIDTSLPGGTGTTSNGVLDLIIGVFELAAVFEEKRTASNYASLPSEIREHPDWPVTKPSDYGMVVKVGRPAIDVIVHPRFSNLLWLRAGEVGINIEYKLFTGRKVREFLTQTGWNLQWPGPISG</sequence>
<gene>
    <name evidence="1" type="ORF">IPV69_03730</name>
</gene>
<proteinExistence type="predicted"/>
<protein>
    <submittedName>
        <fullName evidence="1">Uncharacterized protein</fullName>
    </submittedName>
</protein>
<dbReference type="RefSeq" id="WP_206293574.1">
    <property type="nucleotide sequence ID" value="NZ_CP063458.1"/>
</dbReference>
<dbReference type="Proteomes" id="UP000593765">
    <property type="component" value="Chromosome"/>
</dbReference>
<keyword evidence="2" id="KW-1185">Reference proteome</keyword>